<comment type="similarity">
    <text evidence="2">Belongs to the XPC family.</text>
</comment>
<feature type="region of interest" description="Disordered" evidence="6">
    <location>
        <begin position="91"/>
        <end position="175"/>
    </location>
</feature>
<evidence type="ECO:0000256" key="5">
    <source>
        <dbReference type="ARBA" id="ARBA00023242"/>
    </source>
</evidence>
<evidence type="ECO:0000256" key="4">
    <source>
        <dbReference type="ARBA" id="ARBA00023204"/>
    </source>
</evidence>
<name>A0A7R9T4R4_9CHLO</name>
<protein>
    <recommendedName>
        <fullName evidence="10">Rad4 beta-hairpin domain-containing protein</fullName>
    </recommendedName>
</protein>
<dbReference type="InterPro" id="IPR036985">
    <property type="entry name" value="Transglutaminase-like_sf"/>
</dbReference>
<dbReference type="GO" id="GO:0000111">
    <property type="term" value="C:nucleotide-excision repair factor 2 complex"/>
    <property type="evidence" value="ECO:0007669"/>
    <property type="project" value="TreeGrafter"/>
</dbReference>
<dbReference type="Pfam" id="PF10404">
    <property type="entry name" value="BHD_2"/>
    <property type="match status" value="1"/>
</dbReference>
<keyword evidence="4" id="KW-0234">DNA repair</keyword>
<reference evidence="9" key="1">
    <citation type="submission" date="2021-01" db="EMBL/GenBank/DDBJ databases">
        <authorList>
            <person name="Corre E."/>
            <person name="Pelletier E."/>
            <person name="Niang G."/>
            <person name="Scheremetjew M."/>
            <person name="Finn R."/>
            <person name="Kale V."/>
            <person name="Holt S."/>
            <person name="Cochrane G."/>
            <person name="Meng A."/>
            <person name="Brown T."/>
            <person name="Cohen L."/>
        </authorList>
    </citation>
    <scope>NUCLEOTIDE SEQUENCE</scope>
    <source>
        <strain evidence="9">Clade-A-BCC118000</strain>
    </source>
</reference>
<dbReference type="InterPro" id="IPR038765">
    <property type="entry name" value="Papain-like_cys_pep_sf"/>
</dbReference>
<feature type="compositionally biased region" description="Basic and acidic residues" evidence="6">
    <location>
        <begin position="55"/>
        <end position="64"/>
    </location>
</feature>
<dbReference type="GO" id="GO:0071942">
    <property type="term" value="C:XPC complex"/>
    <property type="evidence" value="ECO:0007669"/>
    <property type="project" value="TreeGrafter"/>
</dbReference>
<dbReference type="InterPro" id="IPR018326">
    <property type="entry name" value="Rad4_beta-hairpin_dom1"/>
</dbReference>
<dbReference type="GO" id="GO:0003684">
    <property type="term" value="F:damaged DNA binding"/>
    <property type="evidence" value="ECO:0007669"/>
    <property type="project" value="InterPro"/>
</dbReference>
<dbReference type="SMART" id="SM01030">
    <property type="entry name" value="BHD_1"/>
    <property type="match status" value="1"/>
</dbReference>
<evidence type="ECO:0000256" key="1">
    <source>
        <dbReference type="ARBA" id="ARBA00004123"/>
    </source>
</evidence>
<dbReference type="Pfam" id="PF10405">
    <property type="entry name" value="BHD_3"/>
    <property type="match status" value="1"/>
</dbReference>
<dbReference type="InterPro" id="IPR018328">
    <property type="entry name" value="Rad4_beta-hairpin_dom3"/>
</dbReference>
<dbReference type="Pfam" id="PF10403">
    <property type="entry name" value="BHD_1"/>
    <property type="match status" value="1"/>
</dbReference>
<dbReference type="SMART" id="SM01032">
    <property type="entry name" value="BHD_3"/>
    <property type="match status" value="1"/>
</dbReference>
<dbReference type="GO" id="GO:0006298">
    <property type="term" value="P:mismatch repair"/>
    <property type="evidence" value="ECO:0007669"/>
    <property type="project" value="TreeGrafter"/>
</dbReference>
<dbReference type="InterPro" id="IPR004583">
    <property type="entry name" value="DNA_repair_Rad4"/>
</dbReference>
<evidence type="ECO:0000256" key="2">
    <source>
        <dbReference type="ARBA" id="ARBA00009525"/>
    </source>
</evidence>
<comment type="subcellular location">
    <subcellularLocation>
        <location evidence="1">Nucleus</location>
    </subcellularLocation>
</comment>
<proteinExistence type="inferred from homology"/>
<keyword evidence="3" id="KW-0227">DNA damage</keyword>
<keyword evidence="5" id="KW-0539">Nucleus</keyword>
<dbReference type="GO" id="GO:0005737">
    <property type="term" value="C:cytoplasm"/>
    <property type="evidence" value="ECO:0007669"/>
    <property type="project" value="TreeGrafter"/>
</dbReference>
<accession>A0A7R9T4R4</accession>
<dbReference type="Gene3D" id="2.20.20.110">
    <property type="entry name" value="Rad4, beta-hairpin domain BHD1"/>
    <property type="match status" value="1"/>
</dbReference>
<organism evidence="9">
    <name type="scientific">Ostreococcus sp. 'lucimarinus'</name>
    <dbReference type="NCBI Taxonomy" id="242159"/>
    <lineage>
        <taxon>Eukaryota</taxon>
        <taxon>Viridiplantae</taxon>
        <taxon>Chlorophyta</taxon>
        <taxon>Mamiellophyceae</taxon>
        <taxon>Mamiellales</taxon>
        <taxon>Bathycoccaceae</taxon>
        <taxon>Ostreococcus</taxon>
    </lineage>
</organism>
<dbReference type="PANTHER" id="PTHR12135">
    <property type="entry name" value="DNA REPAIR PROTEIN XP-C / RAD4"/>
    <property type="match status" value="1"/>
</dbReference>
<feature type="compositionally biased region" description="Basic and acidic residues" evidence="6">
    <location>
        <begin position="1"/>
        <end position="11"/>
    </location>
</feature>
<evidence type="ECO:0000259" key="7">
    <source>
        <dbReference type="SMART" id="SM01030"/>
    </source>
</evidence>
<dbReference type="AlphaFoldDB" id="A0A7R9T4R4"/>
<feature type="domain" description="Rad4 beta-hairpin" evidence="8">
    <location>
        <begin position="659"/>
        <end position="734"/>
    </location>
</feature>
<dbReference type="Gene3D" id="3.90.260.10">
    <property type="entry name" value="Transglutaminase-like"/>
    <property type="match status" value="1"/>
</dbReference>
<gene>
    <name evidence="9" type="ORF">OLUC0939_LOCUS5611</name>
</gene>
<evidence type="ECO:0000256" key="3">
    <source>
        <dbReference type="ARBA" id="ARBA00022763"/>
    </source>
</evidence>
<dbReference type="Gene3D" id="3.30.70.2460">
    <property type="entry name" value="Rad4, beta-hairpin domain BHD3"/>
    <property type="match status" value="1"/>
</dbReference>
<dbReference type="SUPFAM" id="SSF54001">
    <property type="entry name" value="Cysteine proteinases"/>
    <property type="match status" value="1"/>
</dbReference>
<feature type="compositionally biased region" description="Basic and acidic residues" evidence="6">
    <location>
        <begin position="21"/>
        <end position="42"/>
    </location>
</feature>
<feature type="region of interest" description="Disordered" evidence="6">
    <location>
        <begin position="1"/>
        <end position="71"/>
    </location>
</feature>
<dbReference type="PANTHER" id="PTHR12135:SF0">
    <property type="entry name" value="DNA REPAIR PROTEIN COMPLEMENTING XP-C CELLS"/>
    <property type="match status" value="1"/>
</dbReference>
<evidence type="ECO:0000259" key="8">
    <source>
        <dbReference type="SMART" id="SM01032"/>
    </source>
</evidence>
<dbReference type="InterPro" id="IPR018325">
    <property type="entry name" value="Rad4/PNGase_transGLS-fold"/>
</dbReference>
<evidence type="ECO:0008006" key="10">
    <source>
        <dbReference type="Google" id="ProtNLM"/>
    </source>
</evidence>
<evidence type="ECO:0000256" key="6">
    <source>
        <dbReference type="SAM" id="MobiDB-lite"/>
    </source>
</evidence>
<dbReference type="GO" id="GO:0003697">
    <property type="term" value="F:single-stranded DNA binding"/>
    <property type="evidence" value="ECO:0007669"/>
    <property type="project" value="TreeGrafter"/>
</dbReference>
<dbReference type="InterPro" id="IPR018327">
    <property type="entry name" value="BHD_2"/>
</dbReference>
<dbReference type="InterPro" id="IPR042488">
    <property type="entry name" value="Rad4_BHD3_sf"/>
</dbReference>
<dbReference type="GO" id="GO:0006289">
    <property type="term" value="P:nucleotide-excision repair"/>
    <property type="evidence" value="ECO:0007669"/>
    <property type="project" value="InterPro"/>
</dbReference>
<feature type="domain" description="Rad4 beta-hairpin" evidence="7">
    <location>
        <begin position="502"/>
        <end position="553"/>
    </location>
</feature>
<sequence>MRDADAARRADATSLRSSSKRAVEATLEKREKRRRRDDDKAQLAEGNATTTARARVNDDAETRRTIPGRSAASIAAQLGVALPFARGDGSTAATDDDVGACGVDAKTNAESSEEEWDDVDDERDYGAYVPDVEPEERVGLEDAPENAGRASGGGDASTTKKKKKSRRLSDDERRNLLETHHTHVMCLVARGRLVRAAASSEILRALVTSCAPRRLVDACTTATATVEVSALARLVDWFADATAPPIAIDGDDVLGAKKAVKDARWRRLAFRAAMHRASAGATGSACGIAARLASLWALRGRTEISEEECAALFAALCQGLGLMCRVVSSLEPVPVRASAAKLESMGVLHTPKPLPLETVRRREGLVRHWCEVLCARHDAESNDKGNARWVSVVPTTRASVDAPEIIFGNRKRGTTADATSSMPYVVAFYADSGARDVTRKYSAAFSQALHHRTPDWKWWEKITEHVERIHRDAIARDASPELRKVVETADATELFEMDVRSSKERVPGTMTEIKNHPLWVVERFLSRSQCIHPRHPVKGLIAGEPVFPRSCVKELKSAERWKSECRRRVIDTLMNSPVRKIHSRASQARVKALTRAREGWFMTQAEGSKEHLDSEEWRVSMSEHDDCPDDPQRIPGDIALYGEWQTEPWTPPAAVGGLVPKNDRGNVDLYGNALPPPGTVHVNLPRIAKTAKSMSIDYAPALVGFEYKAGGKTLPVFNGIVVCEEFKDDLLSKHEEAEETRRLAIEAKVYKEACLHWRLLLGAIWTRAALREEFQDGEVFQDPTARRIAAARAMHESDNHPTAPVAVEPLELGAAAYVEEL</sequence>
<dbReference type="EMBL" id="HBDX01006548">
    <property type="protein sequence ID" value="CAD8224871.1"/>
    <property type="molecule type" value="Transcribed_RNA"/>
</dbReference>
<dbReference type="Pfam" id="PF03835">
    <property type="entry name" value="Rad4"/>
    <property type="match status" value="1"/>
</dbReference>
<evidence type="ECO:0000313" key="9">
    <source>
        <dbReference type="EMBL" id="CAD8224871.1"/>
    </source>
</evidence>
<feature type="compositionally biased region" description="Acidic residues" evidence="6">
    <location>
        <begin position="111"/>
        <end position="123"/>
    </location>
</feature>